<dbReference type="InterPro" id="IPR016169">
    <property type="entry name" value="FAD-bd_PCMH_sub2"/>
</dbReference>
<dbReference type="InterPro" id="IPR016166">
    <property type="entry name" value="FAD-bd_PCMH"/>
</dbReference>
<dbReference type="GO" id="GO:0071949">
    <property type="term" value="F:FAD binding"/>
    <property type="evidence" value="ECO:0007669"/>
    <property type="project" value="InterPro"/>
</dbReference>
<protein>
    <submittedName>
        <fullName evidence="5">CO or xanthine dehydrogenase, FAD-binding subunit</fullName>
    </submittedName>
</protein>
<evidence type="ECO:0000313" key="5">
    <source>
        <dbReference type="EMBL" id="SHK65066.1"/>
    </source>
</evidence>
<dbReference type="PROSITE" id="PS51387">
    <property type="entry name" value="FAD_PCMH"/>
    <property type="match status" value="1"/>
</dbReference>
<gene>
    <name evidence="5" type="ORF">SAMN05443637_109183</name>
</gene>
<evidence type="ECO:0000256" key="3">
    <source>
        <dbReference type="ARBA" id="ARBA00023002"/>
    </source>
</evidence>
<dbReference type="EMBL" id="FRAP01000009">
    <property type="protein sequence ID" value="SHK65066.1"/>
    <property type="molecule type" value="Genomic_DNA"/>
</dbReference>
<evidence type="ECO:0000313" key="6">
    <source>
        <dbReference type="Proteomes" id="UP000184363"/>
    </source>
</evidence>
<dbReference type="Pfam" id="PF00941">
    <property type="entry name" value="FAD_binding_5"/>
    <property type="match status" value="1"/>
</dbReference>
<dbReference type="InterPro" id="IPR002346">
    <property type="entry name" value="Mopterin_DH_FAD-bd"/>
</dbReference>
<dbReference type="Proteomes" id="UP000184363">
    <property type="component" value="Unassembled WGS sequence"/>
</dbReference>
<dbReference type="InterPro" id="IPR036318">
    <property type="entry name" value="FAD-bd_PCMH-like_sf"/>
</dbReference>
<dbReference type="PANTHER" id="PTHR42659">
    <property type="entry name" value="XANTHINE DEHYDROGENASE SUBUNIT C-RELATED"/>
    <property type="match status" value="1"/>
</dbReference>
<dbReference type="AlphaFoldDB" id="A0A1M6U7D6"/>
<dbReference type="InterPro" id="IPR051312">
    <property type="entry name" value="Diverse_Substr_Oxidored"/>
</dbReference>
<feature type="domain" description="FAD-binding PCMH-type" evidence="4">
    <location>
        <begin position="1"/>
        <end position="161"/>
    </location>
</feature>
<proteinExistence type="predicted"/>
<keyword evidence="3" id="KW-0560">Oxidoreductase</keyword>
<dbReference type="SUPFAM" id="SSF56176">
    <property type="entry name" value="FAD-binding/transporter-associated domain-like"/>
    <property type="match status" value="1"/>
</dbReference>
<dbReference type="STRING" id="1848.SAMN05443637_109183"/>
<dbReference type="Gene3D" id="3.30.465.10">
    <property type="match status" value="1"/>
</dbReference>
<evidence type="ECO:0000259" key="4">
    <source>
        <dbReference type="PROSITE" id="PS51387"/>
    </source>
</evidence>
<sequence length="253" mass="25536">MTRHVFPATWEQAGHAALDGDAVVVGGATSVQPWLTSTGAQPSVLVHLRDVAGARSVDGMAGRLRIGAMVPVADPALRPVFGGTEPVWFATPAVRRRATVVGNAVSPFGPREVVPVLAACGARLVVLAEGGTRSIDVTAVPPNGLEPGAVACAAELAVPERIAFRRVALRPRLSRTEIGVAAALGDGCGAAISVGVGGPTLVVEGAAEFLRDPAGSPGFAAACCSAAPDPVRQLVGGLAVRVHRALHEPGGRS</sequence>
<keyword evidence="6" id="KW-1185">Reference proteome</keyword>
<dbReference type="OrthoDB" id="4764808at2"/>
<dbReference type="RefSeq" id="WP_073457479.1">
    <property type="nucleotide sequence ID" value="NZ_FRAP01000009.1"/>
</dbReference>
<evidence type="ECO:0000256" key="2">
    <source>
        <dbReference type="ARBA" id="ARBA00022827"/>
    </source>
</evidence>
<organism evidence="5 6">
    <name type="scientific">Pseudonocardia thermophila</name>
    <dbReference type="NCBI Taxonomy" id="1848"/>
    <lineage>
        <taxon>Bacteria</taxon>
        <taxon>Bacillati</taxon>
        <taxon>Actinomycetota</taxon>
        <taxon>Actinomycetes</taxon>
        <taxon>Pseudonocardiales</taxon>
        <taxon>Pseudonocardiaceae</taxon>
        <taxon>Pseudonocardia</taxon>
    </lineage>
</organism>
<keyword evidence="2" id="KW-0274">FAD</keyword>
<accession>A0A1M6U7D6</accession>
<keyword evidence="1" id="KW-0285">Flavoprotein</keyword>
<name>A0A1M6U7D6_PSETH</name>
<evidence type="ECO:0000256" key="1">
    <source>
        <dbReference type="ARBA" id="ARBA00022630"/>
    </source>
</evidence>
<reference evidence="5 6" key="1">
    <citation type="submission" date="2016-11" db="EMBL/GenBank/DDBJ databases">
        <authorList>
            <person name="Jaros S."/>
            <person name="Januszkiewicz K."/>
            <person name="Wedrychowicz H."/>
        </authorList>
    </citation>
    <scope>NUCLEOTIDE SEQUENCE [LARGE SCALE GENOMIC DNA]</scope>
    <source>
        <strain evidence="5 6">DSM 43832</strain>
    </source>
</reference>
<dbReference type="GO" id="GO:0016491">
    <property type="term" value="F:oxidoreductase activity"/>
    <property type="evidence" value="ECO:0007669"/>
    <property type="project" value="UniProtKB-KW"/>
</dbReference>
<dbReference type="PANTHER" id="PTHR42659:SF2">
    <property type="entry name" value="XANTHINE DEHYDROGENASE SUBUNIT C-RELATED"/>
    <property type="match status" value="1"/>
</dbReference>